<dbReference type="Proteomes" id="UP000478052">
    <property type="component" value="Unassembled WGS sequence"/>
</dbReference>
<comment type="caution">
    <text evidence="1">The sequence shown here is derived from an EMBL/GenBank/DDBJ whole genome shotgun (WGS) entry which is preliminary data.</text>
</comment>
<organism evidence="1 2">
    <name type="scientific">Aphis craccivora</name>
    <name type="common">Cowpea aphid</name>
    <dbReference type="NCBI Taxonomy" id="307492"/>
    <lineage>
        <taxon>Eukaryota</taxon>
        <taxon>Metazoa</taxon>
        <taxon>Ecdysozoa</taxon>
        <taxon>Arthropoda</taxon>
        <taxon>Hexapoda</taxon>
        <taxon>Insecta</taxon>
        <taxon>Pterygota</taxon>
        <taxon>Neoptera</taxon>
        <taxon>Paraneoptera</taxon>
        <taxon>Hemiptera</taxon>
        <taxon>Sternorrhyncha</taxon>
        <taxon>Aphidomorpha</taxon>
        <taxon>Aphidoidea</taxon>
        <taxon>Aphididae</taxon>
        <taxon>Aphidini</taxon>
        <taxon>Aphis</taxon>
        <taxon>Aphis</taxon>
    </lineage>
</organism>
<gene>
    <name evidence="1" type="ORF">FWK35_00026406</name>
</gene>
<sequence>MHMKNAFTENYQTVNCTRLICSKAIDSVFCFCFKLFKSGTFSLALRGNRNWKNIGDILKNHER</sequence>
<evidence type="ECO:0000313" key="1">
    <source>
        <dbReference type="EMBL" id="KAF0759600.1"/>
    </source>
</evidence>
<reference evidence="1 2" key="1">
    <citation type="submission" date="2019-08" db="EMBL/GenBank/DDBJ databases">
        <title>Whole genome of Aphis craccivora.</title>
        <authorList>
            <person name="Voronova N.V."/>
            <person name="Shulinski R.S."/>
            <person name="Bandarenka Y.V."/>
            <person name="Zhorov D.G."/>
            <person name="Warner D."/>
        </authorList>
    </citation>
    <scope>NUCLEOTIDE SEQUENCE [LARGE SCALE GENOMIC DNA]</scope>
    <source>
        <strain evidence="1">180601</strain>
        <tissue evidence="1">Whole Body</tissue>
    </source>
</reference>
<name>A0A6G0YPI0_APHCR</name>
<evidence type="ECO:0000313" key="2">
    <source>
        <dbReference type="Proteomes" id="UP000478052"/>
    </source>
</evidence>
<accession>A0A6G0YPI0</accession>
<proteinExistence type="predicted"/>
<protein>
    <submittedName>
        <fullName evidence="1">Zinc finger MYM-type protein 5-like</fullName>
    </submittedName>
</protein>
<dbReference type="OrthoDB" id="1427281at2759"/>
<dbReference type="AlphaFoldDB" id="A0A6G0YPI0"/>
<dbReference type="EMBL" id="VUJU01002942">
    <property type="protein sequence ID" value="KAF0759600.1"/>
    <property type="molecule type" value="Genomic_DNA"/>
</dbReference>
<keyword evidence="2" id="KW-1185">Reference proteome</keyword>